<dbReference type="EMBL" id="JACGCI010000068">
    <property type="protein sequence ID" value="KAF6748781.1"/>
    <property type="molecule type" value="Genomic_DNA"/>
</dbReference>
<dbReference type="AlphaFoldDB" id="A0A8H6HLS3"/>
<evidence type="ECO:0000256" key="1">
    <source>
        <dbReference type="SAM" id="MobiDB-lite"/>
    </source>
</evidence>
<proteinExistence type="predicted"/>
<reference evidence="2 3" key="1">
    <citation type="submission" date="2020-07" db="EMBL/GenBank/DDBJ databases">
        <title>Comparative genomics of pyrophilous fungi reveals a link between fire events and developmental genes.</title>
        <authorList>
            <consortium name="DOE Joint Genome Institute"/>
            <person name="Steindorff A.S."/>
            <person name="Carver A."/>
            <person name="Calhoun S."/>
            <person name="Stillman K."/>
            <person name="Liu H."/>
            <person name="Lipzen A."/>
            <person name="Pangilinan J."/>
            <person name="Labutti K."/>
            <person name="Bruns T.D."/>
            <person name="Grigoriev I.V."/>
        </authorList>
    </citation>
    <scope>NUCLEOTIDE SEQUENCE [LARGE SCALE GENOMIC DNA]</scope>
    <source>
        <strain evidence="2 3">CBS 144469</strain>
    </source>
</reference>
<comment type="caution">
    <text evidence="2">The sequence shown here is derived from an EMBL/GenBank/DDBJ whole genome shotgun (WGS) entry which is preliminary data.</text>
</comment>
<feature type="compositionally biased region" description="Basic and acidic residues" evidence="1">
    <location>
        <begin position="79"/>
        <end position="88"/>
    </location>
</feature>
<protein>
    <submittedName>
        <fullName evidence="2">Uncharacterized protein</fullName>
    </submittedName>
</protein>
<sequence length="199" mass="22273">MSAGQPAGCRCRPHPRRASEHSDLKNARRGNRRCLEHDGNSVGAMRDLGSGDVVVTRNPKKKTFDVQKVIVEPSNSRRGLPELREPRPRQTSSLTRRSYWNSSSHRGLARMLGTHHMLALSHPLRDQNDDPEARYRSKAAGVRRLQTSQVPRFLEIVSLKLGLTRVSEQNGWKRGIGVRNDIDADDKAENGPASITSKL</sequence>
<feature type="region of interest" description="Disordered" evidence="1">
    <location>
        <begin position="73"/>
        <end position="102"/>
    </location>
</feature>
<dbReference type="Proteomes" id="UP000521943">
    <property type="component" value="Unassembled WGS sequence"/>
</dbReference>
<name>A0A8H6HLS3_9AGAR</name>
<feature type="compositionally biased region" description="Basic and acidic residues" evidence="1">
    <location>
        <begin position="180"/>
        <end position="189"/>
    </location>
</feature>
<keyword evidence="3" id="KW-1185">Reference proteome</keyword>
<evidence type="ECO:0000313" key="2">
    <source>
        <dbReference type="EMBL" id="KAF6748781.1"/>
    </source>
</evidence>
<feature type="region of interest" description="Disordered" evidence="1">
    <location>
        <begin position="1"/>
        <end position="51"/>
    </location>
</feature>
<accession>A0A8H6HLS3</accession>
<feature type="compositionally biased region" description="Polar residues" evidence="1">
    <location>
        <begin position="90"/>
        <end position="102"/>
    </location>
</feature>
<evidence type="ECO:0000313" key="3">
    <source>
        <dbReference type="Proteomes" id="UP000521943"/>
    </source>
</evidence>
<organism evidence="2 3">
    <name type="scientific">Ephemerocybe angulata</name>
    <dbReference type="NCBI Taxonomy" id="980116"/>
    <lineage>
        <taxon>Eukaryota</taxon>
        <taxon>Fungi</taxon>
        <taxon>Dikarya</taxon>
        <taxon>Basidiomycota</taxon>
        <taxon>Agaricomycotina</taxon>
        <taxon>Agaricomycetes</taxon>
        <taxon>Agaricomycetidae</taxon>
        <taxon>Agaricales</taxon>
        <taxon>Agaricineae</taxon>
        <taxon>Psathyrellaceae</taxon>
        <taxon>Ephemerocybe</taxon>
    </lineage>
</organism>
<feature type="compositionally biased region" description="Basic and acidic residues" evidence="1">
    <location>
        <begin position="17"/>
        <end position="26"/>
    </location>
</feature>
<gene>
    <name evidence="2" type="ORF">DFP72DRAFT_853167</name>
</gene>
<feature type="region of interest" description="Disordered" evidence="1">
    <location>
        <begin position="180"/>
        <end position="199"/>
    </location>
</feature>